<sequence>MIGCLCIHGFTGSPYEVEPLVDFLKEHTNWEIAAPTLPGHGETLQLKGVRYKDWIKHAEEELKKLMKRCETVYVIGFSMGGLIAAYLAVNYPVKKLVLLSAAAYYVNPKQLAADIGKMVKDTFRGELQNNDLFLRYKKKIKDTPISATFQFRTLVSNIRPILEKIEIPTFIAQGEADGIVPSKSAKYIYEKIGTEHKNIKYIKKSGHMICHCDENEELFSDILEFLSLETGTNLNKRLMNNYK</sequence>
<evidence type="ECO:0000256" key="3">
    <source>
        <dbReference type="PIRSR" id="PIRSR017388-2"/>
    </source>
</evidence>
<dbReference type="EMBL" id="CP007739">
    <property type="protein sequence ID" value="AIE58741.1"/>
    <property type="molecule type" value="Genomic_DNA"/>
</dbReference>
<evidence type="ECO:0000313" key="6">
    <source>
        <dbReference type="EMBL" id="AIE58741.1"/>
    </source>
</evidence>
<dbReference type="Proteomes" id="UP000027602">
    <property type="component" value="Chromosome"/>
</dbReference>
<dbReference type="ESTHER" id="bacmt-i3e3t1">
    <property type="family name" value="CarbLipBact_2"/>
</dbReference>
<gene>
    <name evidence="6" type="ORF">BMMGA3_01255</name>
</gene>
<dbReference type="InterPro" id="IPR012354">
    <property type="entry name" value="Esterase_lipase"/>
</dbReference>
<dbReference type="GO" id="GO:0016020">
    <property type="term" value="C:membrane"/>
    <property type="evidence" value="ECO:0007669"/>
    <property type="project" value="TreeGrafter"/>
</dbReference>
<proteinExistence type="predicted"/>
<reference evidence="6 7" key="1">
    <citation type="journal article" date="2015" name="BMC Genomics">
        <title>Transcriptome analysis of thermophilic methylotrophic Bacillus methanolicus MGA3 using RNA-sequencing provides detailed insights into its previously uncharted transcriptional landscape.</title>
        <authorList>
            <person name="Irla M."/>
            <person name="Neshat A."/>
            <person name="Brautaset T."/>
            <person name="Ruckert C."/>
            <person name="Kalinowski J."/>
            <person name="Wendisch V.F."/>
        </authorList>
    </citation>
    <scope>NUCLEOTIDE SEQUENCE [LARGE SCALE GENOMIC DNA]</scope>
    <source>
        <strain evidence="7">MGA3 / ATCC 53907</strain>
    </source>
</reference>
<dbReference type="KEGG" id="bmet:BMMGA3_01255"/>
<feature type="domain" description="Serine aminopeptidase S33" evidence="5">
    <location>
        <begin position="5"/>
        <end position="210"/>
    </location>
</feature>
<dbReference type="SUPFAM" id="SSF53474">
    <property type="entry name" value="alpha/beta-Hydrolases"/>
    <property type="match status" value="1"/>
</dbReference>
<organism evidence="6 7">
    <name type="scientific">Bacillus methanolicus (strain MGA3 / ATCC 53907)</name>
    <dbReference type="NCBI Taxonomy" id="796606"/>
    <lineage>
        <taxon>Bacteria</taxon>
        <taxon>Bacillati</taxon>
        <taxon>Bacillota</taxon>
        <taxon>Bacilli</taxon>
        <taxon>Bacillales</taxon>
        <taxon>Bacillaceae</taxon>
        <taxon>Bacillus</taxon>
    </lineage>
</organism>
<dbReference type="RefSeq" id="WP_003348455.1">
    <property type="nucleotide sequence ID" value="NZ_ADWW01000003.1"/>
</dbReference>
<keyword evidence="4" id="KW-0812">Transmembrane</keyword>
<evidence type="ECO:0000256" key="2">
    <source>
        <dbReference type="PIRSR" id="PIRSR017388-1"/>
    </source>
</evidence>
<keyword evidence="4" id="KW-0472">Membrane</keyword>
<feature type="active site" description="Charge relay system" evidence="2">
    <location>
        <position position="177"/>
    </location>
</feature>
<dbReference type="PANTHER" id="PTHR43798:SF31">
    <property type="entry name" value="AB HYDROLASE SUPERFAMILY PROTEIN YCLE"/>
    <property type="match status" value="1"/>
</dbReference>
<dbReference type="Pfam" id="PF12146">
    <property type="entry name" value="Hydrolase_4"/>
    <property type="match status" value="1"/>
</dbReference>
<keyword evidence="4" id="KW-1133">Transmembrane helix</keyword>
<evidence type="ECO:0000313" key="7">
    <source>
        <dbReference type="Proteomes" id="UP000027602"/>
    </source>
</evidence>
<dbReference type="OrthoDB" id="9786110at2"/>
<dbReference type="InterPro" id="IPR022742">
    <property type="entry name" value="Hydrolase_4"/>
</dbReference>
<dbReference type="PIRSF" id="PIRSF017388">
    <property type="entry name" value="Esterase_lipase"/>
    <property type="match status" value="1"/>
</dbReference>
<evidence type="ECO:0000256" key="1">
    <source>
        <dbReference type="ARBA" id="ARBA00022801"/>
    </source>
</evidence>
<dbReference type="InterPro" id="IPR050266">
    <property type="entry name" value="AB_hydrolase_sf"/>
</dbReference>
<dbReference type="AlphaFoldDB" id="I3E3T1"/>
<name>I3E3T1_BACMM</name>
<keyword evidence="1" id="KW-0378">Hydrolase</keyword>
<dbReference type="HOGENOM" id="CLU_076594_0_2_9"/>
<feature type="binding site" evidence="3">
    <location>
        <position position="79"/>
    </location>
    <ligand>
        <name>substrate</name>
    </ligand>
</feature>
<dbReference type="eggNOG" id="COG1647">
    <property type="taxonomic scope" value="Bacteria"/>
</dbReference>
<feature type="active site" description="Nucleophile" evidence="2">
    <location>
        <position position="78"/>
    </location>
</feature>
<accession>I3E3T1</accession>
<feature type="binding site" evidence="3">
    <location>
        <position position="10"/>
    </location>
    <ligand>
        <name>substrate</name>
    </ligand>
</feature>
<dbReference type="GO" id="GO:0052689">
    <property type="term" value="F:carboxylic ester hydrolase activity"/>
    <property type="evidence" value="ECO:0007669"/>
    <property type="project" value="InterPro"/>
</dbReference>
<dbReference type="InterPro" id="IPR029058">
    <property type="entry name" value="AB_hydrolase_fold"/>
</dbReference>
<dbReference type="PANTHER" id="PTHR43798">
    <property type="entry name" value="MONOACYLGLYCEROL LIPASE"/>
    <property type="match status" value="1"/>
</dbReference>
<evidence type="ECO:0000259" key="5">
    <source>
        <dbReference type="Pfam" id="PF12146"/>
    </source>
</evidence>
<protein>
    <submittedName>
        <fullName evidence="6">Carboxylesterase</fullName>
    </submittedName>
</protein>
<evidence type="ECO:0000256" key="4">
    <source>
        <dbReference type="SAM" id="Phobius"/>
    </source>
</evidence>
<dbReference type="Gene3D" id="3.40.50.1820">
    <property type="entry name" value="alpha/beta hydrolase"/>
    <property type="match status" value="1"/>
</dbReference>
<feature type="active site" description="Charge relay system" evidence="2">
    <location>
        <position position="207"/>
    </location>
</feature>
<keyword evidence="7" id="KW-1185">Reference proteome</keyword>
<dbReference type="STRING" id="796606.BMMGA3_01255"/>
<feature type="transmembrane region" description="Helical" evidence="4">
    <location>
        <begin position="71"/>
        <end position="89"/>
    </location>
</feature>